<dbReference type="EMBL" id="JARJLG010000065">
    <property type="protein sequence ID" value="KAJ7754996.1"/>
    <property type="molecule type" value="Genomic_DNA"/>
</dbReference>
<comment type="caution">
    <text evidence="1">The sequence shown here is derived from an EMBL/GenBank/DDBJ whole genome shotgun (WGS) entry which is preliminary data.</text>
</comment>
<dbReference type="PANTHER" id="PTHR36681">
    <property type="entry name" value="NUCLEAR GTPASE, GERMINAL CENTER-ASSOCIATED, TANDEM DUPLICATE 3"/>
    <property type="match status" value="1"/>
</dbReference>
<evidence type="ECO:0000313" key="2">
    <source>
        <dbReference type="Proteomes" id="UP001215280"/>
    </source>
</evidence>
<dbReference type="Proteomes" id="UP001215280">
    <property type="component" value="Unassembled WGS sequence"/>
</dbReference>
<accession>A0AAD7NCW7</accession>
<sequence length="271" mass="31218">MKWILIVSIHVQTEIPDLQSHLLATGERRRLTWATDFLKEASIFQEKVHYYFAGGMHPGRLPLESREKALNILTNLRTANITETSDALDSIDDEFKFIIEVLAKSVAMASKDSPRVMKKFPQNMHWNTYKSCMKSRGIHVTWDLNRGLTRNIISEIQSSWNSAVNGSISLVLEEAFKAVSEIVEVLNTRAALEDLIVKVCQSLGIEFVLQKMRQDWIELYQAAFREFGKGTFQHMKDSNQAHIEEYADIMFNTITVHIRNPEWPSTRTWTS</sequence>
<dbReference type="PANTHER" id="PTHR36681:SF3">
    <property type="entry name" value="NUCLEAR GTPASE, GERMINAL CENTER-ASSOCIATED, TANDEM DUPLICATE 3"/>
    <property type="match status" value="1"/>
</dbReference>
<name>A0AAD7NCW7_9AGAR</name>
<dbReference type="AlphaFoldDB" id="A0AAD7NCW7"/>
<organism evidence="1 2">
    <name type="scientific">Mycena maculata</name>
    <dbReference type="NCBI Taxonomy" id="230809"/>
    <lineage>
        <taxon>Eukaryota</taxon>
        <taxon>Fungi</taxon>
        <taxon>Dikarya</taxon>
        <taxon>Basidiomycota</taxon>
        <taxon>Agaricomycotina</taxon>
        <taxon>Agaricomycetes</taxon>
        <taxon>Agaricomycetidae</taxon>
        <taxon>Agaricales</taxon>
        <taxon>Marasmiineae</taxon>
        <taxon>Mycenaceae</taxon>
        <taxon>Mycena</taxon>
    </lineage>
</organism>
<gene>
    <name evidence="1" type="ORF">DFH07DRAFT_959567</name>
</gene>
<evidence type="ECO:0000313" key="1">
    <source>
        <dbReference type="EMBL" id="KAJ7754996.1"/>
    </source>
</evidence>
<keyword evidence="2" id="KW-1185">Reference proteome</keyword>
<reference evidence="1" key="1">
    <citation type="submission" date="2023-03" db="EMBL/GenBank/DDBJ databases">
        <title>Massive genome expansion in bonnet fungi (Mycena s.s.) driven by repeated elements and novel gene families across ecological guilds.</title>
        <authorList>
            <consortium name="Lawrence Berkeley National Laboratory"/>
            <person name="Harder C.B."/>
            <person name="Miyauchi S."/>
            <person name="Viragh M."/>
            <person name="Kuo A."/>
            <person name="Thoen E."/>
            <person name="Andreopoulos B."/>
            <person name="Lu D."/>
            <person name="Skrede I."/>
            <person name="Drula E."/>
            <person name="Henrissat B."/>
            <person name="Morin E."/>
            <person name="Kohler A."/>
            <person name="Barry K."/>
            <person name="LaButti K."/>
            <person name="Morin E."/>
            <person name="Salamov A."/>
            <person name="Lipzen A."/>
            <person name="Mereny Z."/>
            <person name="Hegedus B."/>
            <person name="Baldrian P."/>
            <person name="Stursova M."/>
            <person name="Weitz H."/>
            <person name="Taylor A."/>
            <person name="Grigoriev I.V."/>
            <person name="Nagy L.G."/>
            <person name="Martin F."/>
            <person name="Kauserud H."/>
        </authorList>
    </citation>
    <scope>NUCLEOTIDE SEQUENCE</scope>
    <source>
        <strain evidence="1">CBHHK188m</strain>
    </source>
</reference>
<proteinExistence type="predicted"/>
<protein>
    <submittedName>
        <fullName evidence="1">Uncharacterized protein</fullName>
    </submittedName>
</protein>